<evidence type="ECO:0000256" key="5">
    <source>
        <dbReference type="ARBA" id="ARBA00022833"/>
    </source>
</evidence>
<dbReference type="CTD" id="20317177"/>
<keyword evidence="6" id="KW-0546">Nucleotide metabolism</keyword>
<sequence>MRILALASILLCAENIKSSATPFFHLCLLNERQPLTDKNKTGPGNLGKSLDPVYQSFELDEWLRGELIYRKVRGWNPTSSSRLPPSKQFARGMEKFCSEVPKIELHAHLSGSISQTTLLNILGVDQSESLMKRVALKQGDQRTLDDRCFALFHLLHNAIRSPDIVERVTIDVVEEFASDGVIYLELRTTVRSLPTYRAYLDAVLRGLSNASSITHGEIDVCLLFSIDRARGIDDAWMTVDLLKEYAPSWPEVLVGIELSGNPKIGNLLDFVEPLNCVQALGLKTSVHLAELPNEGEQWLEFLQCHTPDRIGHGTHLPTPDTPGDDTPAFKARDLILSSRTPIEICLTSNIVCETELTYESHHLASWVQAGHPVCICTDDKGIFGCSSSSELVKAVEHCGVSKSQLRHILKDSARAAFCSEATKTKLLNQITAFFDACAL</sequence>
<evidence type="ECO:0000256" key="2">
    <source>
        <dbReference type="ARBA" id="ARBA00006676"/>
    </source>
</evidence>
<dbReference type="PANTHER" id="PTHR11409:SF42">
    <property type="entry name" value="ADENOSINE DEAMINASE-LIKE PROTEIN"/>
    <property type="match status" value="1"/>
</dbReference>
<dbReference type="GO" id="GO:0046872">
    <property type="term" value="F:metal ion binding"/>
    <property type="evidence" value="ECO:0007669"/>
    <property type="project" value="UniProtKB-KW"/>
</dbReference>
<name>A0A075A4Y8_OPIVI</name>
<evidence type="ECO:0000256" key="4">
    <source>
        <dbReference type="ARBA" id="ARBA00022801"/>
    </source>
</evidence>
<dbReference type="GO" id="GO:0004000">
    <property type="term" value="F:adenosine deaminase activity"/>
    <property type="evidence" value="ECO:0007669"/>
    <property type="project" value="TreeGrafter"/>
</dbReference>
<keyword evidence="5" id="KW-0862">Zinc</keyword>
<comment type="similarity">
    <text evidence="2">Belongs to the metallo-dependent hydrolases superfamily. Adenosine and AMP deaminases family.</text>
</comment>
<evidence type="ECO:0000256" key="6">
    <source>
        <dbReference type="ARBA" id="ARBA00023080"/>
    </source>
</evidence>
<comment type="catalytic activity">
    <reaction evidence="7">
        <text>N(6)-methyl-AMP + H2O + H(+) = IMP + methylamine</text>
        <dbReference type="Rhea" id="RHEA:16001"/>
        <dbReference type="ChEBI" id="CHEBI:15377"/>
        <dbReference type="ChEBI" id="CHEBI:15378"/>
        <dbReference type="ChEBI" id="CHEBI:58053"/>
        <dbReference type="ChEBI" id="CHEBI:59338"/>
        <dbReference type="ChEBI" id="CHEBI:144842"/>
    </reaction>
    <physiologicalReaction direction="left-to-right" evidence="7">
        <dbReference type="Rhea" id="RHEA:16002"/>
    </physiologicalReaction>
</comment>
<dbReference type="InterPro" id="IPR006330">
    <property type="entry name" value="Ado/ade_deaminase"/>
</dbReference>
<evidence type="ECO:0000256" key="8">
    <source>
        <dbReference type="SAM" id="SignalP"/>
    </source>
</evidence>
<organism evidence="10 11">
    <name type="scientific">Opisthorchis viverrini</name>
    <name type="common">Southeast Asian liver fluke</name>
    <dbReference type="NCBI Taxonomy" id="6198"/>
    <lineage>
        <taxon>Eukaryota</taxon>
        <taxon>Metazoa</taxon>
        <taxon>Spiralia</taxon>
        <taxon>Lophotrochozoa</taxon>
        <taxon>Platyhelminthes</taxon>
        <taxon>Trematoda</taxon>
        <taxon>Digenea</taxon>
        <taxon>Opisthorchiida</taxon>
        <taxon>Opisthorchiata</taxon>
        <taxon>Opisthorchiidae</taxon>
        <taxon>Opisthorchis</taxon>
    </lineage>
</organism>
<feature type="signal peptide" evidence="8">
    <location>
        <begin position="1"/>
        <end position="20"/>
    </location>
</feature>
<protein>
    <recommendedName>
        <fullName evidence="9">Adenosine deaminase domain-containing protein</fullName>
    </recommendedName>
</protein>
<evidence type="ECO:0000259" key="9">
    <source>
        <dbReference type="Pfam" id="PF00962"/>
    </source>
</evidence>
<dbReference type="GO" id="GO:0006154">
    <property type="term" value="P:adenosine catabolic process"/>
    <property type="evidence" value="ECO:0007669"/>
    <property type="project" value="TreeGrafter"/>
</dbReference>
<keyword evidence="11" id="KW-1185">Reference proteome</keyword>
<dbReference type="Proteomes" id="UP000054324">
    <property type="component" value="Unassembled WGS sequence"/>
</dbReference>
<gene>
    <name evidence="10" type="ORF">T265_02989</name>
</gene>
<keyword evidence="3" id="KW-0479">Metal-binding</keyword>
<dbReference type="Gene3D" id="3.20.20.140">
    <property type="entry name" value="Metal-dependent hydrolases"/>
    <property type="match status" value="1"/>
</dbReference>
<evidence type="ECO:0000256" key="3">
    <source>
        <dbReference type="ARBA" id="ARBA00022723"/>
    </source>
</evidence>
<dbReference type="SUPFAM" id="SSF51556">
    <property type="entry name" value="Metallo-dependent hydrolases"/>
    <property type="match status" value="1"/>
</dbReference>
<feature type="chain" id="PRO_5001705623" description="Adenosine deaminase domain-containing protein" evidence="8">
    <location>
        <begin position="21"/>
        <end position="439"/>
    </location>
</feature>
<dbReference type="EMBL" id="KL596658">
    <property type="protein sequence ID" value="KER30640.1"/>
    <property type="molecule type" value="Genomic_DNA"/>
</dbReference>
<dbReference type="Pfam" id="PF00962">
    <property type="entry name" value="A_deaminase"/>
    <property type="match status" value="1"/>
</dbReference>
<dbReference type="OrthoDB" id="272271at2759"/>
<evidence type="ECO:0000256" key="7">
    <source>
        <dbReference type="ARBA" id="ARBA00048787"/>
    </source>
</evidence>
<dbReference type="GeneID" id="20317177"/>
<reference evidence="10 11" key="1">
    <citation type="submission" date="2013-11" db="EMBL/GenBank/DDBJ databases">
        <title>Opisthorchis viverrini - life in the bile duct.</title>
        <authorList>
            <person name="Young N.D."/>
            <person name="Nagarajan N."/>
            <person name="Lin S.J."/>
            <person name="Korhonen P.K."/>
            <person name="Jex A.R."/>
            <person name="Hall R.S."/>
            <person name="Safavi-Hemami H."/>
            <person name="Kaewkong W."/>
            <person name="Bertrand D."/>
            <person name="Gao S."/>
            <person name="Seet Q."/>
            <person name="Wongkham S."/>
            <person name="Teh B.T."/>
            <person name="Wongkham C."/>
            <person name="Intapan P.M."/>
            <person name="Maleewong W."/>
            <person name="Yang X."/>
            <person name="Hu M."/>
            <person name="Wang Z."/>
            <person name="Hofmann A."/>
            <person name="Sternberg P.W."/>
            <person name="Tan P."/>
            <person name="Wang J."/>
            <person name="Gasser R.B."/>
        </authorList>
    </citation>
    <scope>NUCLEOTIDE SEQUENCE [LARGE SCALE GENOMIC DNA]</scope>
</reference>
<dbReference type="PANTHER" id="PTHR11409">
    <property type="entry name" value="ADENOSINE DEAMINASE"/>
    <property type="match status" value="1"/>
</dbReference>
<accession>A0A075A4Y8</accession>
<feature type="domain" description="Adenosine deaminase" evidence="9">
    <location>
        <begin position="101"/>
        <end position="431"/>
    </location>
</feature>
<evidence type="ECO:0000256" key="1">
    <source>
        <dbReference type="ARBA" id="ARBA00001947"/>
    </source>
</evidence>
<proteinExistence type="inferred from homology"/>
<dbReference type="GO" id="GO:0046103">
    <property type="term" value="P:inosine biosynthetic process"/>
    <property type="evidence" value="ECO:0007669"/>
    <property type="project" value="TreeGrafter"/>
</dbReference>
<keyword evidence="4" id="KW-0378">Hydrolase</keyword>
<dbReference type="RefSeq" id="XP_009165632.1">
    <property type="nucleotide sequence ID" value="XM_009167368.1"/>
</dbReference>
<dbReference type="AlphaFoldDB" id="A0A075A4Y8"/>
<evidence type="ECO:0000313" key="10">
    <source>
        <dbReference type="EMBL" id="KER30640.1"/>
    </source>
</evidence>
<dbReference type="GO" id="GO:0009117">
    <property type="term" value="P:nucleotide metabolic process"/>
    <property type="evidence" value="ECO:0007669"/>
    <property type="project" value="UniProtKB-KW"/>
</dbReference>
<keyword evidence="8" id="KW-0732">Signal</keyword>
<dbReference type="KEGG" id="ovi:T265_02989"/>
<dbReference type="STRING" id="6198.A0A075A4Y8"/>
<dbReference type="InterPro" id="IPR001365">
    <property type="entry name" value="A_deaminase_dom"/>
</dbReference>
<comment type="cofactor">
    <cofactor evidence="1">
        <name>Zn(2+)</name>
        <dbReference type="ChEBI" id="CHEBI:29105"/>
    </cofactor>
</comment>
<dbReference type="InterPro" id="IPR032466">
    <property type="entry name" value="Metal_Hydrolase"/>
</dbReference>
<evidence type="ECO:0000313" key="11">
    <source>
        <dbReference type="Proteomes" id="UP000054324"/>
    </source>
</evidence>